<accession>A0A0E9WQC9</accession>
<dbReference type="AlphaFoldDB" id="A0A0E9WQC9"/>
<proteinExistence type="predicted"/>
<name>A0A0E9WQC9_ANGAN</name>
<reference evidence="1" key="1">
    <citation type="submission" date="2014-11" db="EMBL/GenBank/DDBJ databases">
        <authorList>
            <person name="Amaro Gonzalez C."/>
        </authorList>
    </citation>
    <scope>NUCLEOTIDE SEQUENCE</scope>
</reference>
<sequence>MYFSKKMTPSDQLKDCTVFFCYFSNEGYRHPTLRSHPCNSSSAQMEMRH</sequence>
<dbReference type="EMBL" id="GBXM01016899">
    <property type="protein sequence ID" value="JAH91678.1"/>
    <property type="molecule type" value="Transcribed_RNA"/>
</dbReference>
<organism evidence="1">
    <name type="scientific">Anguilla anguilla</name>
    <name type="common">European freshwater eel</name>
    <name type="synonym">Muraena anguilla</name>
    <dbReference type="NCBI Taxonomy" id="7936"/>
    <lineage>
        <taxon>Eukaryota</taxon>
        <taxon>Metazoa</taxon>
        <taxon>Chordata</taxon>
        <taxon>Craniata</taxon>
        <taxon>Vertebrata</taxon>
        <taxon>Euteleostomi</taxon>
        <taxon>Actinopterygii</taxon>
        <taxon>Neopterygii</taxon>
        <taxon>Teleostei</taxon>
        <taxon>Anguilliformes</taxon>
        <taxon>Anguillidae</taxon>
        <taxon>Anguilla</taxon>
    </lineage>
</organism>
<protein>
    <submittedName>
        <fullName evidence="1">Uncharacterized protein</fullName>
    </submittedName>
</protein>
<reference evidence="1" key="2">
    <citation type="journal article" date="2015" name="Fish Shellfish Immunol.">
        <title>Early steps in the European eel (Anguilla anguilla)-Vibrio vulnificus interaction in the gills: Role of the RtxA13 toxin.</title>
        <authorList>
            <person name="Callol A."/>
            <person name="Pajuelo D."/>
            <person name="Ebbesson L."/>
            <person name="Teles M."/>
            <person name="MacKenzie S."/>
            <person name="Amaro C."/>
        </authorList>
    </citation>
    <scope>NUCLEOTIDE SEQUENCE</scope>
</reference>
<evidence type="ECO:0000313" key="1">
    <source>
        <dbReference type="EMBL" id="JAH91678.1"/>
    </source>
</evidence>